<dbReference type="InterPro" id="IPR058515">
    <property type="entry name" value="DUF8202"/>
</dbReference>
<dbReference type="Proteomes" id="UP000093508">
    <property type="component" value="Unassembled WGS sequence"/>
</dbReference>
<protein>
    <recommendedName>
        <fullName evidence="1">DUF8202 domain-containing protein</fullName>
    </recommendedName>
</protein>
<dbReference type="EMBL" id="MAYF01000330">
    <property type="protein sequence ID" value="OCA72816.1"/>
    <property type="molecule type" value="Genomic_DNA"/>
</dbReference>
<evidence type="ECO:0000313" key="2">
    <source>
        <dbReference type="EMBL" id="OCA72816.1"/>
    </source>
</evidence>
<organism evidence="2 3">
    <name type="scientific">Chryseobacterium contaminans</name>
    <dbReference type="NCBI Taxonomy" id="1423959"/>
    <lineage>
        <taxon>Bacteria</taxon>
        <taxon>Pseudomonadati</taxon>
        <taxon>Bacteroidota</taxon>
        <taxon>Flavobacteriia</taxon>
        <taxon>Flavobacteriales</taxon>
        <taxon>Weeksellaceae</taxon>
        <taxon>Chryseobacterium group</taxon>
        <taxon>Chryseobacterium</taxon>
    </lineage>
</organism>
<gene>
    <name evidence="2" type="ORF">BBH99_12675</name>
</gene>
<dbReference type="Pfam" id="PF26628">
    <property type="entry name" value="DUF8202"/>
    <property type="match status" value="1"/>
</dbReference>
<comment type="caution">
    <text evidence="2">The sequence shown here is derived from an EMBL/GenBank/DDBJ whole genome shotgun (WGS) entry which is preliminary data.</text>
</comment>
<sequence length="577" mass="63280">MSWLVLKTDINFKNTSMRKQLFFVFLLGNCTLWAQSPGGVSNNLQIWVRADAGTATTTDNTQVSIWENQKNGGVNGIANQGMPGYYADPGVGARPVYRSATSIPSFNFNPVIEIVSTNGYRSGYKFPSGFPDNTTKSLTSYTHLTRTASATYRTVFVMNGTAQSSNPTAIAGVWQSPFFGTRTNRPEFYNEKEYGDVFFGTDIINTIGSNVPSIQSYYNTIVGANVKYFFDNNGLTYGGPSNDVSSTVNYPGMVLLMDNDGGSGSTSLAGDRIGEFILYSETQTPIERQRVNSYLGIKYGITLQQPQNYLNSEETVVWNSGLNTVFNNNIFGIARDDMSVLSQRVSNSINEENNIMLTLATSNNFILPSADVSRTVFSQDKTFLMTGDNNVQALSLINYGTSGKIIQRSWFAQKTNDTGLVWLQADLSRYTDILPTDKIFMLVADDAGFTQNIKTIAATSFVNGKAVFNYLFPGDQYFTFGTNLQTYCTKDAATGTPNGITKFGITGHDGLQPNWPATIPNGFIALESTNKGFVITRTTAANIAVPVEGMLIFDTADNCFKLYNGTSWNCIARSCNE</sequence>
<name>A0ABX2X3K4_9FLAO</name>
<keyword evidence="3" id="KW-1185">Reference proteome</keyword>
<feature type="domain" description="DUF8202" evidence="1">
    <location>
        <begin position="287"/>
        <end position="464"/>
    </location>
</feature>
<proteinExistence type="predicted"/>
<accession>A0ABX2X3K4</accession>
<evidence type="ECO:0000313" key="3">
    <source>
        <dbReference type="Proteomes" id="UP000093508"/>
    </source>
</evidence>
<reference evidence="2 3" key="1">
    <citation type="submission" date="2016-07" db="EMBL/GenBank/DDBJ databases">
        <authorList>
            <person name="Jeong J.-J."/>
            <person name="Kim D.W."/>
            <person name="Sang M.K."/>
            <person name="Choi I.-G."/>
            <person name="Kim K.D."/>
        </authorList>
    </citation>
    <scope>NUCLEOTIDE SEQUENCE [LARGE SCALE GENOMIC DNA]</scope>
    <source>
        <strain evidence="2 3">C-26</strain>
    </source>
</reference>
<evidence type="ECO:0000259" key="1">
    <source>
        <dbReference type="Pfam" id="PF26628"/>
    </source>
</evidence>